<feature type="region of interest" description="Disordered" evidence="1">
    <location>
        <begin position="48"/>
        <end position="73"/>
    </location>
</feature>
<dbReference type="EMBL" id="CADCUG010000034">
    <property type="protein sequence ID" value="CAA9323331.1"/>
    <property type="molecule type" value="Genomic_DNA"/>
</dbReference>
<name>A0A6J4L7F0_9ACTN</name>
<reference evidence="2" key="1">
    <citation type="submission" date="2020-02" db="EMBL/GenBank/DDBJ databases">
        <authorList>
            <person name="Meier V. D."/>
        </authorList>
    </citation>
    <scope>NUCLEOTIDE SEQUENCE</scope>
    <source>
        <strain evidence="2">AVDCRST_MAG29</strain>
    </source>
</reference>
<evidence type="ECO:0000256" key="1">
    <source>
        <dbReference type="SAM" id="MobiDB-lite"/>
    </source>
</evidence>
<organism evidence="2">
    <name type="scientific">uncultured Nocardioidaceae bacterium</name>
    <dbReference type="NCBI Taxonomy" id="253824"/>
    <lineage>
        <taxon>Bacteria</taxon>
        <taxon>Bacillati</taxon>
        <taxon>Actinomycetota</taxon>
        <taxon>Actinomycetes</taxon>
        <taxon>Propionibacteriales</taxon>
        <taxon>Nocardioidaceae</taxon>
        <taxon>environmental samples</taxon>
    </lineage>
</organism>
<sequence>MQLGLTCSGRDELARHERHPASNVAVPLPPRPMRHSDVYENCRLSAVPAMTSDAGSPARPDEIESGDEASQPVEHTGVPAVDAALSRLETLSELPLREHPAVYEQVHADLRDALDGPSTLPVPSTPRRS</sequence>
<dbReference type="AlphaFoldDB" id="A0A6J4L7F0"/>
<feature type="region of interest" description="Disordered" evidence="1">
    <location>
        <begin position="1"/>
        <end position="32"/>
    </location>
</feature>
<feature type="region of interest" description="Disordered" evidence="1">
    <location>
        <begin position="107"/>
        <end position="129"/>
    </location>
</feature>
<protein>
    <submittedName>
        <fullName evidence="2">Uncharacterized protein</fullName>
    </submittedName>
</protein>
<proteinExistence type="predicted"/>
<evidence type="ECO:0000313" key="2">
    <source>
        <dbReference type="EMBL" id="CAA9323331.1"/>
    </source>
</evidence>
<accession>A0A6J4L7F0</accession>
<gene>
    <name evidence="2" type="ORF">AVDCRST_MAG29-579</name>
</gene>